<reference evidence="3" key="2">
    <citation type="journal article" date="2021" name="PeerJ">
        <title>Extensive microbial diversity within the chicken gut microbiome revealed by metagenomics and culture.</title>
        <authorList>
            <person name="Gilroy R."/>
            <person name="Ravi A."/>
            <person name="Getino M."/>
            <person name="Pursley I."/>
            <person name="Horton D.L."/>
            <person name="Alikhan N.F."/>
            <person name="Baker D."/>
            <person name="Gharbi K."/>
            <person name="Hall N."/>
            <person name="Watson M."/>
            <person name="Adriaenssens E.M."/>
            <person name="Foster-Nyarko E."/>
            <person name="Jarju S."/>
            <person name="Secka A."/>
            <person name="Antonio M."/>
            <person name="Oren A."/>
            <person name="Chaudhuri R.R."/>
            <person name="La Ragione R."/>
            <person name="Hildebrand F."/>
            <person name="Pallen M.J."/>
        </authorList>
    </citation>
    <scope>NUCLEOTIDE SEQUENCE</scope>
    <source>
        <strain evidence="3">11300</strain>
    </source>
</reference>
<organism evidence="3 4">
    <name type="scientific">Candidatus Fimisoma avicola</name>
    <dbReference type="NCBI Taxonomy" id="2840826"/>
    <lineage>
        <taxon>Bacteria</taxon>
        <taxon>Bacillati</taxon>
        <taxon>Bacillota</taxon>
        <taxon>Clostridia</taxon>
        <taxon>Eubacteriales</taxon>
        <taxon>Candidatus Fimisoma</taxon>
    </lineage>
</organism>
<gene>
    <name evidence="3" type="ORF">IAD16_01665</name>
</gene>
<evidence type="ECO:0000256" key="2">
    <source>
        <dbReference type="HAMAP-Rule" id="MF_01103"/>
    </source>
</evidence>
<comment type="similarity">
    <text evidence="2">Belongs to the UPF0291 family.</text>
</comment>
<dbReference type="PANTHER" id="PTHR37300">
    <property type="entry name" value="UPF0291 PROTEIN CBO2609/CLC_2481"/>
    <property type="match status" value="1"/>
</dbReference>
<reference evidence="3" key="1">
    <citation type="submission" date="2020-10" db="EMBL/GenBank/DDBJ databases">
        <authorList>
            <person name="Gilroy R."/>
        </authorList>
    </citation>
    <scope>NUCLEOTIDE SEQUENCE</scope>
    <source>
        <strain evidence="3">11300</strain>
    </source>
</reference>
<dbReference type="Proteomes" id="UP000824091">
    <property type="component" value="Unassembled WGS sequence"/>
</dbReference>
<dbReference type="GO" id="GO:0005737">
    <property type="term" value="C:cytoplasm"/>
    <property type="evidence" value="ECO:0007669"/>
    <property type="project" value="UniProtKB-SubCell"/>
</dbReference>
<keyword evidence="1 2" id="KW-0963">Cytoplasm</keyword>
<accession>A0A9D1I3F3</accession>
<dbReference type="PANTHER" id="PTHR37300:SF1">
    <property type="entry name" value="UPF0291 PROTEIN YNZC"/>
    <property type="match status" value="1"/>
</dbReference>
<comment type="caution">
    <text evidence="3">The sequence shown here is derived from an EMBL/GenBank/DDBJ whole genome shotgun (WGS) entry which is preliminary data.</text>
</comment>
<evidence type="ECO:0000313" key="4">
    <source>
        <dbReference type="Proteomes" id="UP000824091"/>
    </source>
</evidence>
<dbReference type="AlphaFoldDB" id="A0A9D1I3F3"/>
<protein>
    <recommendedName>
        <fullName evidence="2">UPF0291 protein IAD16_01665</fullName>
    </recommendedName>
</protein>
<name>A0A9D1I3F3_9FIRM</name>
<evidence type="ECO:0000256" key="1">
    <source>
        <dbReference type="ARBA" id="ARBA00022490"/>
    </source>
</evidence>
<dbReference type="HAMAP" id="MF_01103">
    <property type="entry name" value="UPF0291"/>
    <property type="match status" value="1"/>
</dbReference>
<evidence type="ECO:0000313" key="3">
    <source>
        <dbReference type="EMBL" id="HIU27072.1"/>
    </source>
</evidence>
<dbReference type="Pfam" id="PF05979">
    <property type="entry name" value="DUF896"/>
    <property type="match status" value="1"/>
</dbReference>
<dbReference type="InterPro" id="IPR009242">
    <property type="entry name" value="DUF896"/>
</dbReference>
<comment type="subcellular location">
    <subcellularLocation>
        <location evidence="2">Cytoplasm</location>
    </subcellularLocation>
</comment>
<proteinExistence type="inferred from homology"/>
<dbReference type="Gene3D" id="1.10.287.540">
    <property type="entry name" value="Helix hairpin bin"/>
    <property type="match status" value="1"/>
</dbReference>
<dbReference type="EMBL" id="DVMO01000026">
    <property type="protein sequence ID" value="HIU27072.1"/>
    <property type="molecule type" value="Genomic_DNA"/>
</dbReference>
<dbReference type="SUPFAM" id="SSF158221">
    <property type="entry name" value="YnzC-like"/>
    <property type="match status" value="1"/>
</dbReference>
<sequence length="67" mass="8047">MITKEKIDRINQLAKKKKTEGLSEEELAEQKKLYREYIDSFKDNLRFQLDMIKGQKEAEAEEEKKIQ</sequence>